<organism evidence="1 2">
    <name type="scientific">Candidatus Iainarchaeum sp</name>
    <dbReference type="NCBI Taxonomy" id="3101447"/>
    <lineage>
        <taxon>Archaea</taxon>
        <taxon>Candidatus Iainarchaeota</taxon>
        <taxon>Candidatus Iainarchaeia</taxon>
        <taxon>Candidatus Iainarchaeales</taxon>
        <taxon>Candidatus Iainarchaeaceae</taxon>
        <taxon>Candidatus Iainarchaeum</taxon>
    </lineage>
</organism>
<dbReference type="Proteomes" id="UP000278031">
    <property type="component" value="Unassembled WGS sequence"/>
</dbReference>
<comment type="caution">
    <text evidence="1">The sequence shown here is derived from an EMBL/GenBank/DDBJ whole genome shotgun (WGS) entry which is preliminary data.</text>
</comment>
<evidence type="ECO:0008006" key="3">
    <source>
        <dbReference type="Google" id="ProtNLM"/>
    </source>
</evidence>
<dbReference type="InterPro" id="IPR038594">
    <property type="entry name" value="SepF-like_sf"/>
</dbReference>
<gene>
    <name evidence="1" type="ORF">DRO04_00170</name>
</gene>
<dbReference type="InterPro" id="IPR007561">
    <property type="entry name" value="Cell_div_SepF/SepF-rel"/>
</dbReference>
<dbReference type="Gene3D" id="3.30.110.150">
    <property type="entry name" value="SepF-like protein"/>
    <property type="match status" value="1"/>
</dbReference>
<accession>A0A497JLJ0</accession>
<proteinExistence type="predicted"/>
<sequence length="119" mass="13695">MSILKKVLQPQTEEIDIEEFLNNMDMEEETLYEDAEAYVKSINLYSAEDVTRVIDEAKEGNIILLNIGELSRRNILKLKEYLSKIKDEINAIDGDLARITPEKILVTPSKVKIIKRKSN</sequence>
<reference evidence="1 2" key="1">
    <citation type="submission" date="2018-06" db="EMBL/GenBank/DDBJ databases">
        <title>Extensive metabolic versatility and redundancy in microbially diverse, dynamic hydrothermal sediments.</title>
        <authorList>
            <person name="Dombrowski N."/>
            <person name="Teske A."/>
            <person name="Baker B.J."/>
        </authorList>
    </citation>
    <scope>NUCLEOTIDE SEQUENCE [LARGE SCALE GENOMIC DNA]</scope>
    <source>
        <strain evidence="1">B51_G17</strain>
    </source>
</reference>
<dbReference type="Pfam" id="PF04472">
    <property type="entry name" value="SepF"/>
    <property type="match status" value="1"/>
</dbReference>
<name>A0A497JLJ0_9ARCH</name>
<dbReference type="AlphaFoldDB" id="A0A497JLJ0"/>
<evidence type="ECO:0000313" key="2">
    <source>
        <dbReference type="Proteomes" id="UP000278031"/>
    </source>
</evidence>
<dbReference type="EMBL" id="QMWP01000002">
    <property type="protein sequence ID" value="RLG71262.1"/>
    <property type="molecule type" value="Genomic_DNA"/>
</dbReference>
<protein>
    <recommendedName>
        <fullName evidence="3">Cell division protein SepF</fullName>
    </recommendedName>
</protein>
<evidence type="ECO:0000313" key="1">
    <source>
        <dbReference type="EMBL" id="RLG71262.1"/>
    </source>
</evidence>